<dbReference type="Proteomes" id="UP000631553">
    <property type="component" value="Unassembled WGS sequence"/>
</dbReference>
<keyword evidence="2" id="KW-1185">Reference proteome</keyword>
<evidence type="ECO:0000313" key="2">
    <source>
        <dbReference type="Proteomes" id="UP000631553"/>
    </source>
</evidence>
<comment type="caution">
    <text evidence="1">The sequence shown here is derived from an EMBL/GenBank/DDBJ whole genome shotgun (WGS) entry which is preliminary data.</text>
</comment>
<name>A0ABX2RE95_9ACTN</name>
<dbReference type="EMBL" id="JACCCQ010000001">
    <property type="protein sequence ID" value="NYF54797.1"/>
    <property type="molecule type" value="Genomic_DNA"/>
</dbReference>
<reference evidence="1 2" key="1">
    <citation type="submission" date="2020-07" db="EMBL/GenBank/DDBJ databases">
        <title>Sequencing the genomes of 1000 actinobacteria strains.</title>
        <authorList>
            <person name="Klenk H.-P."/>
        </authorList>
    </citation>
    <scope>NUCLEOTIDE SEQUENCE [LARGE SCALE GENOMIC DNA]</scope>
    <source>
        <strain evidence="1 2">DSM 43814</strain>
    </source>
</reference>
<dbReference type="RefSeq" id="WP_179801449.1">
    <property type="nucleotide sequence ID" value="NZ_JACCCQ010000001.1"/>
</dbReference>
<proteinExistence type="predicted"/>
<accession>A0ABX2RE95</accession>
<sequence>MSSGTPAWVVLAVAALGVLGTLAAAVITQVLSGRREARQWERQRAHERERWERERAERQEQWQREDHARWHQERHAAYAELLHRIEEWDFDVFQAIPSTGPGPATLTEEEKTKVTVALAEVAQADDKARLFASDDTDEAARGFYMDAVFCLSRLTAGGLDDPESLKQMRFDLRALQDKKSKLFALIRRDLGIGAGYTEPEWQRSGAPAGQVDA</sequence>
<gene>
    <name evidence="1" type="ORF">HDA35_000628</name>
</gene>
<protein>
    <submittedName>
        <fullName evidence="1">Type II secretory pathway pseudopilin PulG</fullName>
    </submittedName>
</protein>
<evidence type="ECO:0000313" key="1">
    <source>
        <dbReference type="EMBL" id="NYF54797.1"/>
    </source>
</evidence>
<organism evidence="1 2">
    <name type="scientific">Micromonospora purpureochromogenes</name>
    <dbReference type="NCBI Taxonomy" id="47872"/>
    <lineage>
        <taxon>Bacteria</taxon>
        <taxon>Bacillati</taxon>
        <taxon>Actinomycetota</taxon>
        <taxon>Actinomycetes</taxon>
        <taxon>Micromonosporales</taxon>
        <taxon>Micromonosporaceae</taxon>
        <taxon>Micromonospora</taxon>
    </lineage>
</organism>